<feature type="transmembrane region" description="Helical" evidence="1">
    <location>
        <begin position="82"/>
        <end position="104"/>
    </location>
</feature>
<proteinExistence type="predicted"/>
<reference evidence="2 3" key="1">
    <citation type="journal article" date="2014" name="Genome Biol. Evol.">
        <title>The genome of the myxosporean Thelohanellus kitauei shows adaptations to nutrient acquisition within its fish host.</title>
        <authorList>
            <person name="Yang Y."/>
            <person name="Xiong J."/>
            <person name="Zhou Z."/>
            <person name="Huo F."/>
            <person name="Miao W."/>
            <person name="Ran C."/>
            <person name="Liu Y."/>
            <person name="Zhang J."/>
            <person name="Feng J."/>
            <person name="Wang M."/>
            <person name="Wang M."/>
            <person name="Wang L."/>
            <person name="Yao B."/>
        </authorList>
    </citation>
    <scope>NUCLEOTIDE SEQUENCE [LARGE SCALE GENOMIC DNA]</scope>
    <source>
        <strain evidence="2">Wuqing</strain>
    </source>
</reference>
<feature type="transmembrane region" description="Helical" evidence="1">
    <location>
        <begin position="33"/>
        <end position="52"/>
    </location>
</feature>
<gene>
    <name evidence="2" type="ORF">RF11_13367</name>
</gene>
<name>A0A0C2MVQ7_THEKT</name>
<keyword evidence="1" id="KW-1133">Transmembrane helix</keyword>
<sequence length="142" mass="16104">MSMTAYWNDTHGLITDRFRICNQMSFDDLSEQIVETSLSVIILLSCITSTCFSCLASKFSNALTITTFFLAITIDIPRHYEVLNFLTILYSAILVITIFLLCLFRKKFCQYMFGLASGVIFSYLMVTAMMMVNGPDVLVLLN</sequence>
<keyword evidence="1" id="KW-0812">Transmembrane</keyword>
<feature type="transmembrane region" description="Helical" evidence="1">
    <location>
        <begin position="111"/>
        <end position="132"/>
    </location>
</feature>
<dbReference type="EMBL" id="JWZT01002881">
    <property type="protein sequence ID" value="KII68245.1"/>
    <property type="molecule type" value="Genomic_DNA"/>
</dbReference>
<comment type="caution">
    <text evidence="2">The sequence shown here is derived from an EMBL/GenBank/DDBJ whole genome shotgun (WGS) entry which is preliminary data.</text>
</comment>
<dbReference type="Proteomes" id="UP000031668">
    <property type="component" value="Unassembled WGS sequence"/>
</dbReference>
<keyword evidence="3" id="KW-1185">Reference proteome</keyword>
<evidence type="ECO:0000313" key="3">
    <source>
        <dbReference type="Proteomes" id="UP000031668"/>
    </source>
</evidence>
<protein>
    <submittedName>
        <fullName evidence="2">Uncharacterized protein</fullName>
    </submittedName>
</protein>
<organism evidence="2 3">
    <name type="scientific">Thelohanellus kitauei</name>
    <name type="common">Myxosporean</name>
    <dbReference type="NCBI Taxonomy" id="669202"/>
    <lineage>
        <taxon>Eukaryota</taxon>
        <taxon>Metazoa</taxon>
        <taxon>Cnidaria</taxon>
        <taxon>Myxozoa</taxon>
        <taxon>Myxosporea</taxon>
        <taxon>Bivalvulida</taxon>
        <taxon>Platysporina</taxon>
        <taxon>Myxobolidae</taxon>
        <taxon>Thelohanellus</taxon>
    </lineage>
</organism>
<evidence type="ECO:0000313" key="2">
    <source>
        <dbReference type="EMBL" id="KII68245.1"/>
    </source>
</evidence>
<feature type="transmembrane region" description="Helical" evidence="1">
    <location>
        <begin position="59"/>
        <end position="76"/>
    </location>
</feature>
<evidence type="ECO:0000256" key="1">
    <source>
        <dbReference type="SAM" id="Phobius"/>
    </source>
</evidence>
<accession>A0A0C2MVQ7</accession>
<keyword evidence="1" id="KW-0472">Membrane</keyword>
<dbReference type="AlphaFoldDB" id="A0A0C2MVQ7"/>